<evidence type="ECO:0000313" key="3">
    <source>
        <dbReference type="EMBL" id="QWU15383.1"/>
    </source>
</evidence>
<accession>A0A1H8USR8</accession>
<gene>
    <name evidence="3" type="primary">yunB</name>
    <name evidence="3" type="ORF">KP014_26490</name>
    <name evidence="4" type="ORF">SAMN04487895_11916</name>
</gene>
<dbReference type="Proteomes" id="UP000198809">
    <property type="component" value="Unassembled WGS sequence"/>
</dbReference>
<name>A0A1H8USR8_9BACL</name>
<keyword evidence="6" id="KW-1185">Reference proteome</keyword>
<dbReference type="STRING" id="1333845.SAMN04487895_11916"/>
<dbReference type="AlphaFoldDB" id="A0A1H8USR8"/>
<keyword evidence="2" id="KW-1133">Transmembrane helix</keyword>
<feature type="compositionally biased region" description="Low complexity" evidence="1">
    <location>
        <begin position="354"/>
        <end position="373"/>
    </location>
</feature>
<organism evidence="4 5">
    <name type="scientific">Paenibacillus sophorae</name>
    <dbReference type="NCBI Taxonomy" id="1333845"/>
    <lineage>
        <taxon>Bacteria</taxon>
        <taxon>Bacillati</taxon>
        <taxon>Bacillota</taxon>
        <taxon>Bacilli</taxon>
        <taxon>Bacillales</taxon>
        <taxon>Paenibacillaceae</taxon>
        <taxon>Paenibacillus</taxon>
    </lineage>
</organism>
<dbReference type="RefSeq" id="WP_090834651.1">
    <property type="nucleotide sequence ID" value="NZ_CP076607.1"/>
</dbReference>
<proteinExistence type="predicted"/>
<keyword evidence="2" id="KW-0472">Membrane</keyword>
<sequence length="389" mass="41029">MGRIKKWGNRRLQLPSAWRLPRISFTPPVRKSSFKSGGSGIFRSVNRHSGSGRSGFGDGGWTPLRSSGARFKSRPAKAPRPAGFWSRRPENGDRLGQAADGRRRRPRSRRRFWLLTFLLLLVAVLLGLGYVERHLTPPIVHLAQIRVKQVATEAINKAIASQVASGSSAEKLIDWKTDGSGKISGFMLNYAEHMRITSQAAEVIQSTLDGLHNQTEHIPLGQALDSPLIASFGPDIPIKIEPQGAVKVELNTRQQNAGINMILVEVYIHIVTEVSVIVPFDMEPQVVDTEIPVSYLMVVGDVPMYYYDNQGRPVGEGSAGAPNIALPAPSSGGGVSTQGSSGGAVQGGSGAQGSGAQSGPSAGTPAGSGANSSDITGSGGGGAPSTVEP</sequence>
<dbReference type="EMBL" id="CP076607">
    <property type="protein sequence ID" value="QWU15383.1"/>
    <property type="molecule type" value="Genomic_DNA"/>
</dbReference>
<keyword evidence="2" id="KW-0812">Transmembrane</keyword>
<evidence type="ECO:0000256" key="1">
    <source>
        <dbReference type="SAM" id="MobiDB-lite"/>
    </source>
</evidence>
<reference evidence="3 6" key="2">
    <citation type="submission" date="2021-06" db="EMBL/GenBank/DDBJ databases">
        <title>Whole genome sequence of Paenibacillus sophorae DSM23020 for comparative genomics.</title>
        <authorList>
            <person name="Kim M.-J."/>
            <person name="Lee G."/>
            <person name="Shin J.-H."/>
        </authorList>
    </citation>
    <scope>NUCLEOTIDE SEQUENCE [LARGE SCALE GENOMIC DNA]</scope>
    <source>
        <strain evidence="3 6">DSM 23020</strain>
    </source>
</reference>
<evidence type="ECO:0000313" key="6">
    <source>
        <dbReference type="Proteomes" id="UP000683429"/>
    </source>
</evidence>
<evidence type="ECO:0000313" key="5">
    <source>
        <dbReference type="Proteomes" id="UP000198809"/>
    </source>
</evidence>
<feature type="compositionally biased region" description="Gly residues" evidence="1">
    <location>
        <begin position="331"/>
        <end position="353"/>
    </location>
</feature>
<protein>
    <submittedName>
        <fullName evidence="4">Sporulation protein YunB</fullName>
    </submittedName>
</protein>
<dbReference type="Pfam" id="PF09560">
    <property type="entry name" value="Spore_YunB"/>
    <property type="match status" value="1"/>
</dbReference>
<dbReference type="OrthoDB" id="1649278at2"/>
<dbReference type="EMBL" id="FODH01000019">
    <property type="protein sequence ID" value="SEP06250.1"/>
    <property type="molecule type" value="Genomic_DNA"/>
</dbReference>
<feature type="region of interest" description="Disordered" evidence="1">
    <location>
        <begin position="318"/>
        <end position="389"/>
    </location>
</feature>
<dbReference type="InterPro" id="IPR014197">
    <property type="entry name" value="Sporulation_prot_YunB"/>
</dbReference>
<reference evidence="4 5" key="1">
    <citation type="submission" date="2016-10" db="EMBL/GenBank/DDBJ databases">
        <authorList>
            <person name="de Groot N.N."/>
        </authorList>
    </citation>
    <scope>NUCLEOTIDE SEQUENCE [LARGE SCALE GENOMIC DNA]</scope>
    <source>
        <strain evidence="4 5">CGMCC 1.10238</strain>
    </source>
</reference>
<feature type="transmembrane region" description="Helical" evidence="2">
    <location>
        <begin position="112"/>
        <end position="131"/>
    </location>
</feature>
<feature type="region of interest" description="Disordered" evidence="1">
    <location>
        <begin position="42"/>
        <end position="102"/>
    </location>
</feature>
<dbReference type="Proteomes" id="UP000683429">
    <property type="component" value="Chromosome"/>
</dbReference>
<dbReference type="NCBIfam" id="TIGR02832">
    <property type="entry name" value="spo_yunB"/>
    <property type="match status" value="1"/>
</dbReference>
<evidence type="ECO:0000313" key="4">
    <source>
        <dbReference type="EMBL" id="SEP06250.1"/>
    </source>
</evidence>
<evidence type="ECO:0000256" key="2">
    <source>
        <dbReference type="SAM" id="Phobius"/>
    </source>
</evidence>